<dbReference type="Proteomes" id="UP000811255">
    <property type="component" value="Unassembled WGS sequence"/>
</dbReference>
<dbReference type="InterPro" id="IPR050921">
    <property type="entry name" value="T4SS_GSP_E_ATPase"/>
</dbReference>
<evidence type="ECO:0000313" key="4">
    <source>
        <dbReference type="EMBL" id="MBT2134489.1"/>
    </source>
</evidence>
<dbReference type="EMBL" id="JAHFVK010000002">
    <property type="protein sequence ID" value="MBT2134489.1"/>
    <property type="molecule type" value="Genomic_DNA"/>
</dbReference>
<dbReference type="SUPFAM" id="SSF52540">
    <property type="entry name" value="P-loop containing nucleoside triphosphate hydrolases"/>
    <property type="match status" value="1"/>
</dbReference>
<evidence type="ECO:0000256" key="1">
    <source>
        <dbReference type="ARBA" id="ARBA00006611"/>
    </source>
</evidence>
<reference evidence="4 5" key="1">
    <citation type="submission" date="2021-05" db="EMBL/GenBank/DDBJ databases">
        <title>Croceibacterium sp. LX-88 genome sequence.</title>
        <authorList>
            <person name="Luo X."/>
        </authorList>
    </citation>
    <scope>NUCLEOTIDE SEQUENCE [LARGE SCALE GENOMIC DNA]</scope>
    <source>
        <strain evidence="4 5">LX-88</strain>
    </source>
</reference>
<dbReference type="Gene3D" id="3.40.50.300">
    <property type="entry name" value="P-loop containing nucleotide triphosphate hydrolases"/>
    <property type="match status" value="1"/>
</dbReference>
<gene>
    <name evidence="4" type="primary">virB11</name>
    <name evidence="4" type="ORF">KK137_09105</name>
</gene>
<comment type="function">
    <text evidence="2">Part of the Type IV secretion system.</text>
</comment>
<dbReference type="PANTHER" id="PTHR30486">
    <property type="entry name" value="TWITCHING MOTILITY PROTEIN PILT"/>
    <property type="match status" value="1"/>
</dbReference>
<keyword evidence="2" id="KW-0547">Nucleotide-binding</keyword>
<dbReference type="InterPro" id="IPR001482">
    <property type="entry name" value="T2SS/T4SS_dom"/>
</dbReference>
<dbReference type="CDD" id="cd01130">
    <property type="entry name" value="VirB11-like_ATPase"/>
    <property type="match status" value="1"/>
</dbReference>
<keyword evidence="5" id="KW-1185">Reference proteome</keyword>
<dbReference type="Pfam" id="PF00437">
    <property type="entry name" value="T2SSE"/>
    <property type="match status" value="1"/>
</dbReference>
<dbReference type="PANTHER" id="PTHR30486:SF6">
    <property type="entry name" value="TYPE IV PILUS RETRACTATION ATPASE PILT"/>
    <property type="match status" value="1"/>
</dbReference>
<sequence length="355" mass="38355">MCSAPSRSSRVQACRSSSPAIWISRPLTADTLAPAAGYYLDSLLAPLSAWLERADVTDIYVNREQEVWVEALGGSIERHACPALTEAVLARLARQIAAASAQGINREHPLLAASLPDGSRVQIAAPPATRGGHVMAIRRHIAVSPSLDEYADAGAFEDVRSETVSLEREAALVPVAATAVRETLRRAVRDRRNILVSGGTSTGKTTFLGALLREIPSEERLILIEDTAELEMTHLNSVGLLAARSALGEAEVSTEDLLIASLRMRPDRIILGELRGSEAFTFLRAVNTGHPGSMTTIHADSPSRSVEQLALLVLQAGSRLSREDVRHYVRESIDVFVQLERRAGLRKVAQVLVKG</sequence>
<keyword evidence="2" id="KW-0963">Cytoplasm</keyword>
<evidence type="ECO:0000256" key="2">
    <source>
        <dbReference type="RuleBase" id="RU366071"/>
    </source>
</evidence>
<evidence type="ECO:0000313" key="5">
    <source>
        <dbReference type="Proteomes" id="UP000811255"/>
    </source>
</evidence>
<organism evidence="4 5">
    <name type="scientific">Croceibacterium selenioxidans</name>
    <dbReference type="NCBI Taxonomy" id="2838833"/>
    <lineage>
        <taxon>Bacteria</taxon>
        <taxon>Pseudomonadati</taxon>
        <taxon>Pseudomonadota</taxon>
        <taxon>Alphaproteobacteria</taxon>
        <taxon>Sphingomonadales</taxon>
        <taxon>Erythrobacteraceae</taxon>
        <taxon>Croceibacterium</taxon>
    </lineage>
</organism>
<proteinExistence type="inferred from homology"/>
<feature type="domain" description="Bacterial type II secretion system protein E" evidence="3">
    <location>
        <begin position="53"/>
        <end position="317"/>
    </location>
</feature>
<comment type="similarity">
    <text evidence="1 2">Belongs to the GSP E family.</text>
</comment>
<comment type="caution">
    <text evidence="4">The sequence shown here is derived from an EMBL/GenBank/DDBJ whole genome shotgun (WGS) entry which is preliminary data.</text>
</comment>
<dbReference type="NCBIfam" id="TIGR02788">
    <property type="entry name" value="VirB11"/>
    <property type="match status" value="1"/>
</dbReference>
<protein>
    <recommendedName>
        <fullName evidence="2">Type IV secretion system protein</fullName>
    </recommendedName>
</protein>
<accession>A0ABS5W458</accession>
<keyword evidence="2" id="KW-0067">ATP-binding</keyword>
<comment type="subcellular location">
    <subcellularLocation>
        <location evidence="2">Cytoplasm</location>
    </subcellularLocation>
</comment>
<name>A0ABS5W458_9SPHN</name>
<dbReference type="InterPro" id="IPR027417">
    <property type="entry name" value="P-loop_NTPase"/>
</dbReference>
<dbReference type="InterPro" id="IPR014155">
    <property type="entry name" value="VirB11"/>
</dbReference>
<dbReference type="Gene3D" id="3.30.450.90">
    <property type="match status" value="1"/>
</dbReference>
<evidence type="ECO:0000259" key="3">
    <source>
        <dbReference type="Pfam" id="PF00437"/>
    </source>
</evidence>